<dbReference type="AlphaFoldDB" id="A0A1H9TE52"/>
<sequence length="180" mass="20647">MKRVTLTEIYRHPIAQKYVKRAGMAHAISVAYHAFNFAAERGVNPDLAVKAGFLHDIGHYTWYRNGQWDYNLYKENDIHAIKGAERAHKLLIRLDENPVSAKEIALAILLHTDSYLPDRGIRREPLQEVVALADEADEEPGGTHHYRFISEEKALHMIKKLDEKIEEHTLSQDNENQPAS</sequence>
<organism evidence="2 3">
    <name type="scientific">Salipaludibacillus aurantiacus</name>
    <dbReference type="NCBI Taxonomy" id="1601833"/>
    <lineage>
        <taxon>Bacteria</taxon>
        <taxon>Bacillati</taxon>
        <taxon>Bacillota</taxon>
        <taxon>Bacilli</taxon>
        <taxon>Bacillales</taxon>
        <taxon>Bacillaceae</taxon>
    </lineage>
</organism>
<name>A0A1H9TE52_9BACI</name>
<dbReference type="InterPro" id="IPR006674">
    <property type="entry name" value="HD_domain"/>
</dbReference>
<dbReference type="PROSITE" id="PS51831">
    <property type="entry name" value="HD"/>
    <property type="match status" value="1"/>
</dbReference>
<accession>A0A1H9TE52</accession>
<evidence type="ECO:0000259" key="1">
    <source>
        <dbReference type="PROSITE" id="PS51831"/>
    </source>
</evidence>
<protein>
    <recommendedName>
        <fullName evidence="1">HD domain-containing protein</fullName>
    </recommendedName>
</protein>
<dbReference type="InterPro" id="IPR006675">
    <property type="entry name" value="HDIG_dom"/>
</dbReference>
<evidence type="ECO:0000313" key="3">
    <source>
        <dbReference type="Proteomes" id="UP000198571"/>
    </source>
</evidence>
<dbReference type="CDD" id="cd00077">
    <property type="entry name" value="HDc"/>
    <property type="match status" value="1"/>
</dbReference>
<dbReference type="SUPFAM" id="SSF109604">
    <property type="entry name" value="HD-domain/PDEase-like"/>
    <property type="match status" value="1"/>
</dbReference>
<dbReference type="Proteomes" id="UP000198571">
    <property type="component" value="Unassembled WGS sequence"/>
</dbReference>
<reference evidence="3" key="1">
    <citation type="submission" date="2016-10" db="EMBL/GenBank/DDBJ databases">
        <authorList>
            <person name="Varghese N."/>
            <person name="Submissions S."/>
        </authorList>
    </citation>
    <scope>NUCLEOTIDE SEQUENCE [LARGE SCALE GENOMIC DNA]</scope>
    <source>
        <strain evidence="3">S9</strain>
    </source>
</reference>
<dbReference type="Pfam" id="PF01966">
    <property type="entry name" value="HD"/>
    <property type="match status" value="1"/>
</dbReference>
<dbReference type="SMART" id="SM00471">
    <property type="entry name" value="HDc"/>
    <property type="match status" value="1"/>
</dbReference>
<gene>
    <name evidence="2" type="ORF">SAMN05518684_105254</name>
</gene>
<feature type="domain" description="HD" evidence="1">
    <location>
        <begin position="23"/>
        <end position="139"/>
    </location>
</feature>
<dbReference type="Gene3D" id="1.10.3210.10">
    <property type="entry name" value="Hypothetical protein af1432"/>
    <property type="match status" value="1"/>
</dbReference>
<dbReference type="InterPro" id="IPR003607">
    <property type="entry name" value="HD/PDEase_dom"/>
</dbReference>
<evidence type="ECO:0000313" key="2">
    <source>
        <dbReference type="EMBL" id="SER94883.1"/>
    </source>
</evidence>
<keyword evidence="3" id="KW-1185">Reference proteome</keyword>
<dbReference type="RefSeq" id="WP_093050124.1">
    <property type="nucleotide sequence ID" value="NZ_FOGT01000005.1"/>
</dbReference>
<proteinExistence type="predicted"/>
<dbReference type="EMBL" id="FOGT01000005">
    <property type="protein sequence ID" value="SER94883.1"/>
    <property type="molecule type" value="Genomic_DNA"/>
</dbReference>
<dbReference type="OrthoDB" id="2352233at2"/>
<dbReference type="STRING" id="1601833.SAMN05518684_105254"/>
<dbReference type="NCBIfam" id="TIGR00277">
    <property type="entry name" value="HDIG"/>
    <property type="match status" value="1"/>
</dbReference>